<dbReference type="Gene3D" id="3.40.47.10">
    <property type="match status" value="1"/>
</dbReference>
<accession>W4VBY8</accession>
<dbReference type="SUPFAM" id="SSF53901">
    <property type="entry name" value="Thiolase-like"/>
    <property type="match status" value="1"/>
</dbReference>
<organism evidence="4 5">
    <name type="scientific">Acetivibrio straminisolvens JCM 21531</name>
    <dbReference type="NCBI Taxonomy" id="1294263"/>
    <lineage>
        <taxon>Bacteria</taxon>
        <taxon>Bacillati</taxon>
        <taxon>Bacillota</taxon>
        <taxon>Clostridia</taxon>
        <taxon>Eubacteriales</taxon>
        <taxon>Oscillospiraceae</taxon>
        <taxon>Acetivibrio</taxon>
    </lineage>
</organism>
<dbReference type="InterPro" id="IPR016039">
    <property type="entry name" value="Thiolase-like"/>
</dbReference>
<dbReference type="AlphaFoldDB" id="W4VBY8"/>
<reference evidence="4" key="1">
    <citation type="journal article" date="2014" name="Genome Announc.">
        <title>Draft Genome Sequence of Clostridium straminisolvens Strain JCM 21531T, Isolated from a Cellulose-Degrading Bacterial Community.</title>
        <authorList>
            <person name="Yuki M."/>
            <person name="Oshima K."/>
            <person name="Suda W."/>
            <person name="Sakamoto M."/>
            <person name="Kitamura K."/>
            <person name="Iida T."/>
            <person name="Hattori M."/>
            <person name="Ohkuma M."/>
        </authorList>
    </citation>
    <scope>NUCLEOTIDE SEQUENCE [LARGE SCALE GENOMIC DNA]</scope>
    <source>
        <strain evidence="4">JCM 21531</strain>
    </source>
</reference>
<dbReference type="PANTHER" id="PTHR43775:SF37">
    <property type="entry name" value="SI:DKEY-61P9.11"/>
    <property type="match status" value="1"/>
</dbReference>
<dbReference type="GO" id="GO:0004312">
    <property type="term" value="F:fatty acid synthase activity"/>
    <property type="evidence" value="ECO:0007669"/>
    <property type="project" value="TreeGrafter"/>
</dbReference>
<dbReference type="InterPro" id="IPR032821">
    <property type="entry name" value="PKS_assoc"/>
</dbReference>
<evidence type="ECO:0000256" key="1">
    <source>
        <dbReference type="ARBA" id="ARBA00022450"/>
    </source>
</evidence>
<dbReference type="STRING" id="1294263.JCM21531_4346"/>
<name>W4VBY8_9FIRM</name>
<evidence type="ECO:0000259" key="3">
    <source>
        <dbReference type="PROSITE" id="PS52004"/>
    </source>
</evidence>
<protein>
    <submittedName>
        <fullName evidence="4">Malonyl CoA-acyl carrier protein transacylase</fullName>
    </submittedName>
</protein>
<dbReference type="EMBL" id="BAVR01000086">
    <property type="protein sequence ID" value="GAE90711.1"/>
    <property type="molecule type" value="Genomic_DNA"/>
</dbReference>
<keyword evidence="1" id="KW-0596">Phosphopantetheine</keyword>
<dbReference type="Pfam" id="PF02801">
    <property type="entry name" value="Ketoacyl-synt_C"/>
    <property type="match status" value="1"/>
</dbReference>
<keyword evidence="2" id="KW-0597">Phosphoprotein</keyword>
<evidence type="ECO:0000313" key="5">
    <source>
        <dbReference type="Proteomes" id="UP000019109"/>
    </source>
</evidence>
<evidence type="ECO:0000313" key="4">
    <source>
        <dbReference type="EMBL" id="GAE90711.1"/>
    </source>
</evidence>
<dbReference type="GO" id="GO:0006633">
    <property type="term" value="P:fatty acid biosynthetic process"/>
    <property type="evidence" value="ECO:0007669"/>
    <property type="project" value="TreeGrafter"/>
</dbReference>
<keyword evidence="5" id="KW-1185">Reference proteome</keyword>
<feature type="domain" description="Ketosynthase family 3 (KS3)" evidence="3">
    <location>
        <begin position="1"/>
        <end position="88"/>
    </location>
</feature>
<comment type="caution">
    <text evidence="4">The sequence shown here is derived from an EMBL/GenBank/DDBJ whole genome shotgun (WGS) entry which is preliminary data.</text>
</comment>
<dbReference type="InterPro" id="IPR014031">
    <property type="entry name" value="Ketoacyl_synth_C"/>
</dbReference>
<dbReference type="Pfam" id="PF16197">
    <property type="entry name" value="KAsynt_C_assoc"/>
    <property type="match status" value="1"/>
</dbReference>
<evidence type="ECO:0000256" key="2">
    <source>
        <dbReference type="ARBA" id="ARBA00022553"/>
    </source>
</evidence>
<sequence length="102" mass="11134">MGALKTNIGHLDNAAGIASMVRAVLALGKKEIPPILHFEKPNRNINFEDSPLYINKVLLPWNTAGFPRRCGVSAFGLSGTNCHVVLEEPPANAEKDERQNEV</sequence>
<dbReference type="Proteomes" id="UP000019109">
    <property type="component" value="Unassembled WGS sequence"/>
</dbReference>
<dbReference type="InterPro" id="IPR020841">
    <property type="entry name" value="PKS_Beta-ketoAc_synthase_dom"/>
</dbReference>
<dbReference type="PANTHER" id="PTHR43775">
    <property type="entry name" value="FATTY ACID SYNTHASE"/>
    <property type="match status" value="1"/>
</dbReference>
<proteinExistence type="predicted"/>
<dbReference type="PROSITE" id="PS52004">
    <property type="entry name" value="KS3_2"/>
    <property type="match status" value="1"/>
</dbReference>
<gene>
    <name evidence="4" type="ORF">JCM21531_4346</name>
</gene>
<dbReference type="InterPro" id="IPR050091">
    <property type="entry name" value="PKS_NRPS_Biosynth_Enz"/>
</dbReference>